<evidence type="ECO:0000313" key="4">
    <source>
        <dbReference type="EMBL" id="BDU71732.1"/>
    </source>
</evidence>
<dbReference type="PROSITE" id="PS01295">
    <property type="entry name" value="ISPD"/>
    <property type="match status" value="1"/>
</dbReference>
<dbReference type="GO" id="GO:0050518">
    <property type="term" value="F:2-C-methyl-D-erythritol 4-phosphate cytidylyltransferase activity"/>
    <property type="evidence" value="ECO:0007669"/>
    <property type="project" value="TreeGrafter"/>
</dbReference>
<dbReference type="CDD" id="cd02516">
    <property type="entry name" value="CDP-ME_synthetase"/>
    <property type="match status" value="1"/>
</dbReference>
<dbReference type="Gene3D" id="3.90.550.10">
    <property type="entry name" value="Spore Coat Polysaccharide Biosynthesis Protein SpsA, Chain A"/>
    <property type="match status" value="1"/>
</dbReference>
<dbReference type="Pfam" id="PF01128">
    <property type="entry name" value="IspD"/>
    <property type="match status" value="1"/>
</dbReference>
<keyword evidence="2 4" id="KW-0548">Nucleotidyltransferase</keyword>
<dbReference type="InterPro" id="IPR029044">
    <property type="entry name" value="Nucleotide-diphossugar_trans"/>
</dbReference>
<protein>
    <submittedName>
        <fullName evidence="4">2-C-methyl-D-erythritol 4-phosphate cytidylyltransferase</fullName>
    </submittedName>
</protein>
<reference evidence="5" key="1">
    <citation type="journal article" date="2023" name="Int. J. Syst. Evol. Microbiol.">
        <title>Mesoterricola silvestris gen. nov., sp. nov., Mesoterricola sediminis sp. nov., Geothrix oryzae sp. nov., Geothrix edaphica sp. nov., Geothrix rubra sp. nov., and Geothrix limicola sp. nov., six novel members of Acidobacteriota isolated from soils.</title>
        <authorList>
            <person name="Itoh H."/>
            <person name="Sugisawa Y."/>
            <person name="Mise K."/>
            <person name="Xu Z."/>
            <person name="Kuniyasu M."/>
            <person name="Ushijima N."/>
            <person name="Kawano K."/>
            <person name="Kobayashi E."/>
            <person name="Shiratori Y."/>
            <person name="Masuda Y."/>
            <person name="Senoo K."/>
        </authorList>
    </citation>
    <scope>NUCLEOTIDE SEQUENCE [LARGE SCALE GENOMIC DNA]</scope>
    <source>
        <strain evidence="5">W79</strain>
    </source>
</reference>
<dbReference type="InterPro" id="IPR018294">
    <property type="entry name" value="ISPD_synthase_CS"/>
</dbReference>
<evidence type="ECO:0000256" key="2">
    <source>
        <dbReference type="ARBA" id="ARBA00022695"/>
    </source>
</evidence>
<proteinExistence type="predicted"/>
<organism evidence="4 5">
    <name type="scientific">Mesoterricola silvestris</name>
    <dbReference type="NCBI Taxonomy" id="2927979"/>
    <lineage>
        <taxon>Bacteria</taxon>
        <taxon>Pseudomonadati</taxon>
        <taxon>Acidobacteriota</taxon>
        <taxon>Holophagae</taxon>
        <taxon>Holophagales</taxon>
        <taxon>Holophagaceae</taxon>
        <taxon>Mesoterricola</taxon>
    </lineage>
</organism>
<gene>
    <name evidence="4" type="primary">ispD</name>
    <name evidence="4" type="ORF">METEAL_09060</name>
</gene>
<feature type="compositionally biased region" description="Polar residues" evidence="3">
    <location>
        <begin position="215"/>
        <end position="227"/>
    </location>
</feature>
<sequence>MGGGTPKQFRDWGGVTLLEATLRAFLAPGMPDLAGIALAVPEDRLAEVRAWRFPVPHWAVAGGATRQASVALALAALPDVPSAPVLIHDAVRPFPPALPVHGALAALETWDGAVLGEPSTDTLKRVDAQGLILGTEPREGIFRAQTPQVARLGLWREAFRWAEARGFAATDDVSLLEAMGLRVKLVPSPPTNLKLTTPEDWDRWHPGTTGCGGSAHSQGASNGNQVV</sequence>
<accession>A0AA48GPQ5</accession>
<dbReference type="KEGG" id="msil:METEAL_09060"/>
<dbReference type="InterPro" id="IPR034683">
    <property type="entry name" value="IspD/TarI"/>
</dbReference>
<evidence type="ECO:0000313" key="5">
    <source>
        <dbReference type="Proteomes" id="UP001238179"/>
    </source>
</evidence>
<feature type="region of interest" description="Disordered" evidence="3">
    <location>
        <begin position="199"/>
        <end position="227"/>
    </location>
</feature>
<dbReference type="GO" id="GO:0008299">
    <property type="term" value="P:isoprenoid biosynthetic process"/>
    <property type="evidence" value="ECO:0007669"/>
    <property type="project" value="InterPro"/>
</dbReference>
<dbReference type="EMBL" id="AP027080">
    <property type="protein sequence ID" value="BDU71732.1"/>
    <property type="molecule type" value="Genomic_DNA"/>
</dbReference>
<name>A0AA48GPQ5_9BACT</name>
<evidence type="ECO:0000256" key="3">
    <source>
        <dbReference type="SAM" id="MobiDB-lite"/>
    </source>
</evidence>
<dbReference type="PANTHER" id="PTHR32125">
    <property type="entry name" value="2-C-METHYL-D-ERYTHRITOL 4-PHOSPHATE CYTIDYLYLTRANSFERASE, CHLOROPLASTIC"/>
    <property type="match status" value="1"/>
</dbReference>
<dbReference type="PANTHER" id="PTHR32125:SF4">
    <property type="entry name" value="2-C-METHYL-D-ERYTHRITOL 4-PHOSPHATE CYTIDYLYLTRANSFERASE, CHLOROPLASTIC"/>
    <property type="match status" value="1"/>
</dbReference>
<dbReference type="SUPFAM" id="SSF53448">
    <property type="entry name" value="Nucleotide-diphospho-sugar transferases"/>
    <property type="match status" value="1"/>
</dbReference>
<dbReference type="AlphaFoldDB" id="A0AA48GPQ5"/>
<dbReference type="InterPro" id="IPR050088">
    <property type="entry name" value="IspD/TarI_cytidylyltransf_bact"/>
</dbReference>
<keyword evidence="1" id="KW-0808">Transferase</keyword>
<keyword evidence="5" id="KW-1185">Reference proteome</keyword>
<dbReference type="Proteomes" id="UP001238179">
    <property type="component" value="Chromosome"/>
</dbReference>
<evidence type="ECO:0000256" key="1">
    <source>
        <dbReference type="ARBA" id="ARBA00022679"/>
    </source>
</evidence>